<dbReference type="Proteomes" id="UP000692954">
    <property type="component" value="Unassembled WGS sequence"/>
</dbReference>
<name>A0A8S1P111_9CILI</name>
<comment type="caution">
    <text evidence="1">The sequence shown here is derived from an EMBL/GenBank/DDBJ whole genome shotgun (WGS) entry which is preliminary data.</text>
</comment>
<accession>A0A8S1P111</accession>
<gene>
    <name evidence="1" type="ORF">PSON_ATCC_30995.1.T0610272</name>
</gene>
<proteinExistence type="predicted"/>
<sequence length="908" mass="107294">MYLEFDDQMDYFKIPGPQAYNILSYSKHSTPSYKFGKEEKFYVLKNLITPSPGKYVFPSNFNQENNKGMRFGKDKKNKQTFSTVPGVGSYNLFVDLKNRNGIIFGRKLQKIPQKMQKNGKSNSVFVYYPFTNYYQMGKWIENDQDDGDSFRKLELYQQQFLSKDLLEKKSGIWIEFKKIDQCEVMFKGEYQKGNRIGRWRYYWKKNVNQPFELIFGGQYDGEQNSKNGKWVELSDDFIHNITFFGEYKNGKKIGRWDICYHGEKIGGGQYDQERNQKNGQWIELCDKFNEQNQVTFRGEYKNDQKIGRWDVYYFGEQIAGGEYDSEQNLKDGNWIELWDVFNEECQVTFRGEYKKDKKIGRWDIYYFTEQIAGGEYDQENIKNGKWIELINVLKNQYQVTFIGEYKNGKKIGQWDIYHFKQQIGGGFYDVEQSYKKGKWIELSDRFNDQCQITFSGQYKKDKKIGIWDTFYFGEKLGGGSYDDEQSYKKGKWIELSDRFNDQTQIIMKGEYHSGQKMDRWDIYLRDPYDNEKFELIGGGQYVDGSQKIGNWIDLGDGFCYSNQVTYHGQYKNGQKILRWEIYFRSFTNQKFQKIGGGEYSEELKNQKHGNWVELIEQIDGFYNMSQVTFSGEYKIGNKVGIWNFNWRERENSRFERIGGGYYDEELQNLKKGKWIELTDRFYDMNKVTHEGEYKNGKKIGRWDIFYQNKSIGGGSYYNIQGFNGVVVSIKNGKWVELLDQFNCNRQVTLIGEYQNGKKIGRWDIVFGQKQLIGGGSYEQNQDFNIFARSIKTGIWIELSDDFYNNSQVTFQGEYQKGKKVGKWDINLNQNGVIQQIGGGLYDDKQKVDGVVGSIKIGRWSELCKNFGRACDEQSIIYIGEYQNGKKVGKWKEMDFYENQFVKEINYDF</sequence>
<reference evidence="1" key="1">
    <citation type="submission" date="2021-01" db="EMBL/GenBank/DDBJ databases">
        <authorList>
            <consortium name="Genoscope - CEA"/>
            <person name="William W."/>
        </authorList>
    </citation>
    <scope>NUCLEOTIDE SEQUENCE</scope>
</reference>
<evidence type="ECO:0000313" key="1">
    <source>
        <dbReference type="EMBL" id="CAD8094004.1"/>
    </source>
</evidence>
<evidence type="ECO:0000313" key="2">
    <source>
        <dbReference type="Proteomes" id="UP000692954"/>
    </source>
</evidence>
<dbReference type="PANTHER" id="PTHR33706:SF1">
    <property type="entry name" value="TPR REPEAT PROTEIN"/>
    <property type="match status" value="1"/>
</dbReference>
<organism evidence="1 2">
    <name type="scientific">Paramecium sonneborni</name>
    <dbReference type="NCBI Taxonomy" id="65129"/>
    <lineage>
        <taxon>Eukaryota</taxon>
        <taxon>Sar</taxon>
        <taxon>Alveolata</taxon>
        <taxon>Ciliophora</taxon>
        <taxon>Intramacronucleata</taxon>
        <taxon>Oligohymenophorea</taxon>
        <taxon>Peniculida</taxon>
        <taxon>Parameciidae</taxon>
        <taxon>Paramecium</taxon>
    </lineage>
</organism>
<dbReference type="EMBL" id="CAJJDN010000061">
    <property type="protein sequence ID" value="CAD8094004.1"/>
    <property type="molecule type" value="Genomic_DNA"/>
</dbReference>
<dbReference type="AlphaFoldDB" id="A0A8S1P111"/>
<dbReference type="PANTHER" id="PTHR33706">
    <property type="entry name" value="MORN VARIANT REPEAT PROTEIN"/>
    <property type="match status" value="1"/>
</dbReference>
<keyword evidence="2" id="KW-1185">Reference proteome</keyword>
<protein>
    <submittedName>
        <fullName evidence="1">Uncharacterized protein</fullName>
    </submittedName>
</protein>